<keyword evidence="5 12" id="KW-0812">Transmembrane</keyword>
<evidence type="ECO:0000313" key="15">
    <source>
        <dbReference type="RefSeq" id="XP_072845041.1"/>
    </source>
</evidence>
<gene>
    <name evidence="15" type="primary">LOC110070150</name>
</gene>
<evidence type="ECO:0000256" key="1">
    <source>
        <dbReference type="ARBA" id="ARBA00004141"/>
    </source>
</evidence>
<evidence type="ECO:0000256" key="5">
    <source>
        <dbReference type="ARBA" id="ARBA00022692"/>
    </source>
</evidence>
<evidence type="ECO:0000256" key="13">
    <source>
        <dbReference type="SAM" id="Phobius"/>
    </source>
</evidence>
<keyword evidence="7 12" id="KW-0297">G-protein coupled receptor</keyword>
<dbReference type="Proteomes" id="UP001652642">
    <property type="component" value="Chromosome 2"/>
</dbReference>
<dbReference type="PANTHER" id="PTHR11394">
    <property type="entry name" value="TASTE RECEPTOR TYPE 2"/>
    <property type="match status" value="1"/>
</dbReference>
<keyword evidence="14" id="KW-1185">Reference proteome</keyword>
<keyword evidence="9 12" id="KW-0675">Receptor</keyword>
<protein>
    <recommendedName>
        <fullName evidence="12">Taste receptor type 2</fullName>
    </recommendedName>
</protein>
<organism evidence="14 15">
    <name type="scientific">Pogona vitticeps</name>
    <name type="common">central bearded dragon</name>
    <dbReference type="NCBI Taxonomy" id="103695"/>
    <lineage>
        <taxon>Eukaryota</taxon>
        <taxon>Metazoa</taxon>
        <taxon>Chordata</taxon>
        <taxon>Craniata</taxon>
        <taxon>Vertebrata</taxon>
        <taxon>Euteleostomi</taxon>
        <taxon>Lepidosauria</taxon>
        <taxon>Squamata</taxon>
        <taxon>Bifurcata</taxon>
        <taxon>Unidentata</taxon>
        <taxon>Episquamata</taxon>
        <taxon>Toxicofera</taxon>
        <taxon>Iguania</taxon>
        <taxon>Acrodonta</taxon>
        <taxon>Agamidae</taxon>
        <taxon>Amphibolurinae</taxon>
        <taxon>Pogona</taxon>
    </lineage>
</organism>
<sequence>MIDLTSSLGILSWTIMGIGVISSVLVNGFITFLNGYLWFQNRKMVLCDILLTVLSTSRCLSQLLVFMSYVLNLISPGNYLNSYRHDVLFLVWFFFEIVSLWCNTWLSVFYCLKVTNFPSRLFLWLKTRINELTLKLLGMSIVVSMIFSVPSAISYYDQKKWCNMTGMQPLNASQSKVCKDINTVFLPPELCVFTINFIMNITASILLLISLWRHTRNLRNSGIGAKDLNTRIHVNVIKPLIVYVFFYLTYFAGMIIYATHIVNWRETAVIVSDILLSLLPLSHSVILILTNPKLKNLVHSHFKFQMESFIKMKRGQQMHSPCAQGKKVFESE</sequence>
<comment type="similarity">
    <text evidence="2 11">Belongs to the G-protein coupled receptor T2R family.</text>
</comment>
<evidence type="ECO:0000256" key="7">
    <source>
        <dbReference type="ARBA" id="ARBA00023040"/>
    </source>
</evidence>
<keyword evidence="6 13" id="KW-1133">Transmembrane helix</keyword>
<reference evidence="14" key="1">
    <citation type="submission" date="2025-05" db="UniProtKB">
        <authorList>
            <consortium name="RefSeq"/>
        </authorList>
    </citation>
    <scope>NUCLEOTIDE SEQUENCE [LARGE SCALE GENOMIC DNA]</scope>
</reference>
<dbReference type="Gene3D" id="1.20.1070.10">
    <property type="entry name" value="Rhodopsin 7-helix transmembrane proteins"/>
    <property type="match status" value="1"/>
</dbReference>
<keyword evidence="4 12" id="KW-0716">Sensory transduction</keyword>
<evidence type="ECO:0000256" key="6">
    <source>
        <dbReference type="ARBA" id="ARBA00022989"/>
    </source>
</evidence>
<comment type="subcellular location">
    <subcellularLocation>
        <location evidence="1 12">Membrane</location>
        <topology evidence="1 12">Multi-pass membrane protein</topology>
    </subcellularLocation>
</comment>
<keyword evidence="10 12" id="KW-0807">Transducer</keyword>
<evidence type="ECO:0000256" key="2">
    <source>
        <dbReference type="ARBA" id="ARBA00007376"/>
    </source>
</evidence>
<reference evidence="15" key="2">
    <citation type="submission" date="2025-08" db="UniProtKB">
        <authorList>
            <consortium name="RefSeq"/>
        </authorList>
    </citation>
    <scope>IDENTIFICATION</scope>
</reference>
<feature type="transmembrane region" description="Helical" evidence="13">
    <location>
        <begin position="12"/>
        <end position="33"/>
    </location>
</feature>
<feature type="transmembrane region" description="Helical" evidence="13">
    <location>
        <begin position="45"/>
        <end position="69"/>
    </location>
</feature>
<dbReference type="SUPFAM" id="SSF81321">
    <property type="entry name" value="Family A G protein-coupled receptor-like"/>
    <property type="match status" value="1"/>
</dbReference>
<dbReference type="PANTHER" id="PTHR11394:SF47">
    <property type="entry name" value="TASTE RECEPTOR TYPE 2 MEMBER 40"/>
    <property type="match status" value="1"/>
</dbReference>
<evidence type="ECO:0000256" key="11">
    <source>
        <dbReference type="RuleBase" id="RU004423"/>
    </source>
</evidence>
<feature type="transmembrane region" description="Helical" evidence="13">
    <location>
        <begin position="132"/>
        <end position="156"/>
    </location>
</feature>
<proteinExistence type="inferred from homology"/>
<dbReference type="RefSeq" id="XP_072845041.1">
    <property type="nucleotide sequence ID" value="XM_072988940.1"/>
</dbReference>
<dbReference type="InterPro" id="IPR007960">
    <property type="entry name" value="TAS2R"/>
</dbReference>
<name>A0ABM5FI04_9SAUR</name>
<dbReference type="GeneID" id="110070150"/>
<feature type="transmembrane region" description="Helical" evidence="13">
    <location>
        <begin position="268"/>
        <end position="289"/>
    </location>
</feature>
<keyword evidence="3 12" id="KW-0919">Taste</keyword>
<evidence type="ECO:0000256" key="3">
    <source>
        <dbReference type="ARBA" id="ARBA00022480"/>
    </source>
</evidence>
<evidence type="ECO:0000256" key="12">
    <source>
        <dbReference type="RuleBase" id="RU004424"/>
    </source>
</evidence>
<dbReference type="Pfam" id="PF05296">
    <property type="entry name" value="TAS2R"/>
    <property type="match status" value="1"/>
</dbReference>
<feature type="transmembrane region" description="Helical" evidence="13">
    <location>
        <begin position="240"/>
        <end position="262"/>
    </location>
</feature>
<evidence type="ECO:0000256" key="4">
    <source>
        <dbReference type="ARBA" id="ARBA00022606"/>
    </source>
</evidence>
<keyword evidence="8 12" id="KW-0472">Membrane</keyword>
<evidence type="ECO:0000256" key="9">
    <source>
        <dbReference type="ARBA" id="ARBA00023170"/>
    </source>
</evidence>
<accession>A0ABM5FI04</accession>
<evidence type="ECO:0000313" key="14">
    <source>
        <dbReference type="Proteomes" id="UP001652642"/>
    </source>
</evidence>
<feature type="transmembrane region" description="Helical" evidence="13">
    <location>
        <begin position="89"/>
        <end position="112"/>
    </location>
</feature>
<feature type="transmembrane region" description="Helical" evidence="13">
    <location>
        <begin position="192"/>
        <end position="212"/>
    </location>
</feature>
<evidence type="ECO:0000256" key="8">
    <source>
        <dbReference type="ARBA" id="ARBA00023136"/>
    </source>
</evidence>
<evidence type="ECO:0000256" key="10">
    <source>
        <dbReference type="ARBA" id="ARBA00023224"/>
    </source>
</evidence>